<evidence type="ECO:0000313" key="2">
    <source>
        <dbReference type="Proteomes" id="UP000005237"/>
    </source>
</evidence>
<proteinExistence type="predicted"/>
<keyword evidence="2" id="KW-1185">Reference proteome</keyword>
<organism evidence="1 2">
    <name type="scientific">Caenorhabditis japonica</name>
    <dbReference type="NCBI Taxonomy" id="281687"/>
    <lineage>
        <taxon>Eukaryota</taxon>
        <taxon>Metazoa</taxon>
        <taxon>Ecdysozoa</taxon>
        <taxon>Nematoda</taxon>
        <taxon>Chromadorea</taxon>
        <taxon>Rhabditida</taxon>
        <taxon>Rhabditina</taxon>
        <taxon>Rhabditomorpha</taxon>
        <taxon>Rhabditoidea</taxon>
        <taxon>Rhabditidae</taxon>
        <taxon>Peloderinae</taxon>
        <taxon>Caenorhabditis</taxon>
    </lineage>
</organism>
<sequence>MPTDHHSFLVKIEKETKRKRVDLENIYRSHRRLVDHMVFVELLNDRLRAFSRYIKLTNGVTTHLDKRFVEMCDQEIVDYSRNSELVLNIFSSISGVALLPLIKLPDLFLPSKD</sequence>
<accession>A0A8R1E849</accession>
<protein>
    <submittedName>
        <fullName evidence="1">Uncharacterized protein</fullName>
    </submittedName>
</protein>
<dbReference type="AlphaFoldDB" id="A0A8R1E849"/>
<dbReference type="Proteomes" id="UP000005237">
    <property type="component" value="Unassembled WGS sequence"/>
</dbReference>
<evidence type="ECO:0000313" key="1">
    <source>
        <dbReference type="EnsemblMetazoa" id="CJA29183.1"/>
    </source>
</evidence>
<dbReference type="EnsemblMetazoa" id="CJA29183.1">
    <property type="protein sequence ID" value="CJA29183.1"/>
    <property type="gene ID" value="WBGene00184757"/>
</dbReference>
<reference evidence="1" key="2">
    <citation type="submission" date="2022-06" db="UniProtKB">
        <authorList>
            <consortium name="EnsemblMetazoa"/>
        </authorList>
    </citation>
    <scope>IDENTIFICATION</scope>
    <source>
        <strain evidence="1">DF5081</strain>
    </source>
</reference>
<reference evidence="2" key="1">
    <citation type="submission" date="2010-08" db="EMBL/GenBank/DDBJ databases">
        <authorList>
            <consortium name="Caenorhabditis japonica Sequencing Consortium"/>
            <person name="Wilson R.K."/>
        </authorList>
    </citation>
    <scope>NUCLEOTIDE SEQUENCE [LARGE SCALE GENOMIC DNA]</scope>
    <source>
        <strain evidence="2">DF5081</strain>
    </source>
</reference>
<name>A0A8R1E849_CAEJA</name>